<dbReference type="Gene3D" id="1.10.287.70">
    <property type="match status" value="1"/>
</dbReference>
<evidence type="ECO:0000256" key="12">
    <source>
        <dbReference type="PROSITE-ProRule" id="PRU00023"/>
    </source>
</evidence>
<proteinExistence type="predicted"/>
<sequence length="1074" mass="121551">MPKRKKDSANEVLKKKSNGDRSHNNSFRMKSLSSEESLAKKDDEYDLHEKAPKSQQLHQAAMSGDEGTVEALISKGVDIGVTDEFGRTPLHNAILGKQLGIVEMLLNKGADVQAQDERKDTPLHTAVRVGDERILQALLRNSQCDVNSAGRALVTPLHLAAGMDRVNVCKMLIEHRARVDVMDEDQMTPLGHAVERGAKDAVEFFFNYIKTQQLNLESFLYKADMDGSSLLHMAVDSGNLKIVELCLQSGARARYPKASDRSTAFHLACGQGSLEAVKLLANHDPSICRIMLIDFQGQTPLHKAAAKDHVHVVEYLLNQGAAVDPPDRDRCTPLFRAAEKGGVETIQLLLERGADVTVKSVQQKSLLHAAVSHPGAMEILLKEPSSAYLITDKDHRSFTPVHYAAGKGQAKNISLLMETNKAAADVTSNELDTPLHIAAKFGWLAIVESLLVGRNIRMINLQNNKGMTPLHLACCNGHDQVVVFLLSQGATVEKDQHEKTPLHLAATRGSKKCVVSILEKHPDCLNAVDENKNTALNLASLEGHDEIVVYLMSQEDQEILMNSYNQNLLDIALNKEKRNVAMAIAEHPRWREILSYSAPGSLLMMQALVIKMPDVAERILDQCVVEEGDEMKPEYKVKKDLTMVQAKYVPNPEKDQLTVLKTMVKYRRDNCLTHEVVFTLMHLKWKKFGFTSLMFNLLLYLCYLVPLTTLALYSRDKEKEYCAPNDSDTRKDYLETLPKEKSHLKVQALTFVVVVFTLIHLAREVFQMVSKRANYFFTSSNYFELAGYITTMLFILPSYDCKTGTQIQIGAVSMFFGWMNLILYLRKLSFYGSYVIMLATMFKTLLKVLVLVILFLLSFGITFYMLIDENETYISLPHWLLTVFVMTLGELNYADNFMPWEYPFSSLVNFLFVIFVLSMPIILMNMLVGLAVGDIDNIQKNATMDRYVTQIQLLLETEEQLPRWLRRLVQFEKHVDFPNKKEPLKTRLYDTICGFGHPGDDSEEQEVESESLADVIEIKNKLQEQDAKINEICNILRKQTEMLNSIAQDSKREKEENEQARKRDSEKRFTLRPF</sequence>
<dbReference type="SUPFAM" id="SSF48403">
    <property type="entry name" value="Ankyrin repeat"/>
    <property type="match status" value="2"/>
</dbReference>
<comment type="caution">
    <text evidence="16">The sequence shown here is derived from an EMBL/GenBank/DDBJ whole genome shotgun (WGS) entry which is preliminary data.</text>
</comment>
<keyword evidence="9 14" id="KW-0472">Membrane</keyword>
<accession>A0ABN8MUS6</accession>
<dbReference type="EMBL" id="CALNXK010000004">
    <property type="protein sequence ID" value="CAH3036453.1"/>
    <property type="molecule type" value="Genomic_DNA"/>
</dbReference>
<organism evidence="16 17">
    <name type="scientific">Porites lobata</name>
    <dbReference type="NCBI Taxonomy" id="104759"/>
    <lineage>
        <taxon>Eukaryota</taxon>
        <taxon>Metazoa</taxon>
        <taxon>Cnidaria</taxon>
        <taxon>Anthozoa</taxon>
        <taxon>Hexacorallia</taxon>
        <taxon>Scleractinia</taxon>
        <taxon>Fungiina</taxon>
        <taxon>Poritidae</taxon>
        <taxon>Porites</taxon>
    </lineage>
</organism>
<feature type="repeat" description="ANK" evidence="12">
    <location>
        <begin position="226"/>
        <end position="258"/>
    </location>
</feature>
<feature type="repeat" description="ANK" evidence="12">
    <location>
        <begin position="85"/>
        <end position="117"/>
    </location>
</feature>
<feature type="compositionally biased region" description="Basic and acidic residues" evidence="13">
    <location>
        <begin position="37"/>
        <end position="52"/>
    </location>
</feature>
<protein>
    <recommendedName>
        <fullName evidence="15">Ion transport domain-containing protein</fullName>
    </recommendedName>
</protein>
<evidence type="ECO:0000313" key="16">
    <source>
        <dbReference type="EMBL" id="CAH3036453.1"/>
    </source>
</evidence>
<reference evidence="16 17" key="1">
    <citation type="submission" date="2022-05" db="EMBL/GenBank/DDBJ databases">
        <authorList>
            <consortium name="Genoscope - CEA"/>
            <person name="William W."/>
        </authorList>
    </citation>
    <scope>NUCLEOTIDE SEQUENCE [LARGE SCALE GENOMIC DNA]</scope>
</reference>
<evidence type="ECO:0000256" key="7">
    <source>
        <dbReference type="ARBA" id="ARBA00023043"/>
    </source>
</evidence>
<feature type="transmembrane region" description="Helical" evidence="14">
    <location>
        <begin position="693"/>
        <end position="713"/>
    </location>
</feature>
<evidence type="ECO:0000256" key="6">
    <source>
        <dbReference type="ARBA" id="ARBA00022989"/>
    </source>
</evidence>
<keyword evidence="17" id="KW-1185">Reference proteome</keyword>
<keyword evidence="2" id="KW-0813">Transport</keyword>
<keyword evidence="10" id="KW-0325">Glycoprotein</keyword>
<feature type="compositionally biased region" description="Basic and acidic residues" evidence="13">
    <location>
        <begin position="1049"/>
        <end position="1074"/>
    </location>
</feature>
<keyword evidence="7 12" id="KW-0040">ANK repeat</keyword>
<dbReference type="PRINTS" id="PR01415">
    <property type="entry name" value="ANKYRIN"/>
</dbReference>
<evidence type="ECO:0000256" key="5">
    <source>
        <dbReference type="ARBA" id="ARBA00022737"/>
    </source>
</evidence>
<evidence type="ECO:0000256" key="8">
    <source>
        <dbReference type="ARBA" id="ARBA00023065"/>
    </source>
</evidence>
<feature type="repeat" description="ANK" evidence="12">
    <location>
        <begin position="296"/>
        <end position="328"/>
    </location>
</feature>
<feature type="repeat" description="ANK" evidence="12">
    <location>
        <begin position="497"/>
        <end position="530"/>
    </location>
</feature>
<feature type="repeat" description="ANK" evidence="12">
    <location>
        <begin position="57"/>
        <end position="84"/>
    </location>
</feature>
<evidence type="ECO:0000313" key="17">
    <source>
        <dbReference type="Proteomes" id="UP001159405"/>
    </source>
</evidence>
<evidence type="ECO:0000256" key="2">
    <source>
        <dbReference type="ARBA" id="ARBA00022448"/>
    </source>
</evidence>
<feature type="transmembrane region" description="Helical" evidence="14">
    <location>
        <begin position="782"/>
        <end position="799"/>
    </location>
</feature>
<dbReference type="PANTHER" id="PTHR47143:SF1">
    <property type="entry name" value="ION_TRANS DOMAIN-CONTAINING PROTEIN"/>
    <property type="match status" value="1"/>
</dbReference>
<dbReference type="PROSITE" id="PS50088">
    <property type="entry name" value="ANK_REPEAT"/>
    <property type="match status" value="8"/>
</dbReference>
<feature type="region of interest" description="Disordered" evidence="13">
    <location>
        <begin position="1"/>
        <end position="65"/>
    </location>
</feature>
<evidence type="ECO:0000256" key="4">
    <source>
        <dbReference type="ARBA" id="ARBA00022692"/>
    </source>
</evidence>
<keyword evidence="4 14" id="KW-0812">Transmembrane</keyword>
<feature type="region of interest" description="Disordered" evidence="13">
    <location>
        <begin position="1046"/>
        <end position="1074"/>
    </location>
</feature>
<keyword evidence="11" id="KW-0407">Ion channel</keyword>
<feature type="repeat" description="ANK" evidence="12">
    <location>
        <begin position="152"/>
        <end position="184"/>
    </location>
</feature>
<evidence type="ECO:0000259" key="15">
    <source>
        <dbReference type="Pfam" id="PF00520"/>
    </source>
</evidence>
<feature type="transmembrane region" description="Helical" evidence="14">
    <location>
        <begin position="845"/>
        <end position="867"/>
    </location>
</feature>
<feature type="domain" description="Ion transport" evidence="15">
    <location>
        <begin position="694"/>
        <end position="942"/>
    </location>
</feature>
<gene>
    <name evidence="16" type="ORF">PLOB_00030985</name>
</gene>
<feature type="repeat" description="ANK" evidence="12">
    <location>
        <begin position="465"/>
        <end position="497"/>
    </location>
</feature>
<dbReference type="PROSITE" id="PS50297">
    <property type="entry name" value="ANK_REP_REGION"/>
    <property type="match status" value="6"/>
</dbReference>
<dbReference type="InterPro" id="IPR036770">
    <property type="entry name" value="Ankyrin_rpt-contain_sf"/>
</dbReference>
<keyword evidence="3" id="KW-0716">Sensory transduction</keyword>
<keyword evidence="5" id="KW-0677">Repeat</keyword>
<feature type="transmembrane region" description="Helical" evidence="14">
    <location>
        <begin position="805"/>
        <end position="825"/>
    </location>
</feature>
<evidence type="ECO:0000256" key="9">
    <source>
        <dbReference type="ARBA" id="ARBA00023136"/>
    </source>
</evidence>
<feature type="repeat" description="ANK" evidence="12">
    <location>
        <begin position="329"/>
        <end position="361"/>
    </location>
</feature>
<evidence type="ECO:0000256" key="14">
    <source>
        <dbReference type="SAM" id="Phobius"/>
    </source>
</evidence>
<dbReference type="Pfam" id="PF12796">
    <property type="entry name" value="Ank_2"/>
    <property type="match status" value="6"/>
</dbReference>
<feature type="transmembrane region" description="Helical" evidence="14">
    <location>
        <begin position="906"/>
        <end position="932"/>
    </location>
</feature>
<name>A0ABN8MUS6_9CNID</name>
<dbReference type="InterPro" id="IPR002110">
    <property type="entry name" value="Ankyrin_rpt"/>
</dbReference>
<evidence type="ECO:0000256" key="11">
    <source>
        <dbReference type="ARBA" id="ARBA00023303"/>
    </source>
</evidence>
<evidence type="ECO:0000256" key="3">
    <source>
        <dbReference type="ARBA" id="ARBA00022606"/>
    </source>
</evidence>
<evidence type="ECO:0000256" key="10">
    <source>
        <dbReference type="ARBA" id="ARBA00023180"/>
    </source>
</evidence>
<dbReference type="SMART" id="SM00248">
    <property type="entry name" value="ANK"/>
    <property type="match status" value="15"/>
</dbReference>
<dbReference type="Pfam" id="PF00520">
    <property type="entry name" value="Ion_trans"/>
    <property type="match status" value="1"/>
</dbReference>
<evidence type="ECO:0000256" key="13">
    <source>
        <dbReference type="SAM" id="MobiDB-lite"/>
    </source>
</evidence>
<dbReference type="InterPro" id="IPR052076">
    <property type="entry name" value="TRP_cation_channel"/>
</dbReference>
<evidence type="ECO:0000256" key="1">
    <source>
        <dbReference type="ARBA" id="ARBA00004141"/>
    </source>
</evidence>
<keyword evidence="8" id="KW-0406">Ion transport</keyword>
<dbReference type="Proteomes" id="UP001159405">
    <property type="component" value="Unassembled WGS sequence"/>
</dbReference>
<dbReference type="InterPro" id="IPR005821">
    <property type="entry name" value="Ion_trans_dom"/>
</dbReference>
<keyword evidence="6 14" id="KW-1133">Transmembrane helix</keyword>
<dbReference type="Gene3D" id="1.25.40.20">
    <property type="entry name" value="Ankyrin repeat-containing domain"/>
    <property type="match status" value="3"/>
</dbReference>
<comment type="subcellular location">
    <subcellularLocation>
        <location evidence="1">Membrane</location>
        <topology evidence="1">Multi-pass membrane protein</topology>
    </subcellularLocation>
</comment>
<feature type="compositionally biased region" description="Basic and acidic residues" evidence="13">
    <location>
        <begin position="7"/>
        <end position="23"/>
    </location>
</feature>
<dbReference type="PANTHER" id="PTHR47143">
    <property type="entry name" value="TRANSIENT RECEPTOR POTENTIAL CATION CHANNEL PROTEIN PAINLESS"/>
    <property type="match status" value="1"/>
</dbReference>